<feature type="domain" description="Purine catabolism PurC-like" evidence="1">
    <location>
        <begin position="23"/>
        <end position="129"/>
    </location>
</feature>
<evidence type="ECO:0000259" key="2">
    <source>
        <dbReference type="Pfam" id="PF13556"/>
    </source>
</evidence>
<evidence type="ECO:0000259" key="1">
    <source>
        <dbReference type="Pfam" id="PF07905"/>
    </source>
</evidence>
<dbReference type="InterPro" id="IPR051448">
    <property type="entry name" value="CdaR-like_regulators"/>
</dbReference>
<dbReference type="Pfam" id="PF13556">
    <property type="entry name" value="HTH_30"/>
    <property type="match status" value="1"/>
</dbReference>
<evidence type="ECO:0000313" key="3">
    <source>
        <dbReference type="EMBL" id="MFD2800798.1"/>
    </source>
</evidence>
<organism evidence="3 4">
    <name type="scientific">Prauserella oleivorans</name>
    <dbReference type="NCBI Taxonomy" id="1478153"/>
    <lineage>
        <taxon>Bacteria</taxon>
        <taxon>Bacillati</taxon>
        <taxon>Actinomycetota</taxon>
        <taxon>Actinomycetes</taxon>
        <taxon>Pseudonocardiales</taxon>
        <taxon>Pseudonocardiaceae</taxon>
        <taxon>Prauserella</taxon>
    </lineage>
</organism>
<dbReference type="Pfam" id="PF07905">
    <property type="entry name" value="PucR"/>
    <property type="match status" value="1"/>
</dbReference>
<dbReference type="InterPro" id="IPR012914">
    <property type="entry name" value="PucR_dom"/>
</dbReference>
<dbReference type="PANTHER" id="PTHR33744:SF7">
    <property type="entry name" value="PUCR FAMILY TRANSCRIPTIONAL REGULATOR"/>
    <property type="match status" value="1"/>
</dbReference>
<gene>
    <name evidence="3" type="ORF">ACFS2C_15505</name>
</gene>
<feature type="domain" description="PucR C-terminal helix-turn-helix" evidence="2">
    <location>
        <begin position="293"/>
        <end position="349"/>
    </location>
</feature>
<name>A0ABW5WE05_9PSEU</name>
<dbReference type="PANTHER" id="PTHR33744">
    <property type="entry name" value="CARBOHYDRATE DIACID REGULATOR"/>
    <property type="match status" value="1"/>
</dbReference>
<reference evidence="4" key="1">
    <citation type="journal article" date="2019" name="Int. J. Syst. Evol. Microbiol.">
        <title>The Global Catalogue of Microorganisms (GCM) 10K type strain sequencing project: providing services to taxonomists for standard genome sequencing and annotation.</title>
        <authorList>
            <consortium name="The Broad Institute Genomics Platform"/>
            <consortium name="The Broad Institute Genome Sequencing Center for Infectious Disease"/>
            <person name="Wu L."/>
            <person name="Ma J."/>
        </authorList>
    </citation>
    <scope>NUCLEOTIDE SEQUENCE [LARGE SCALE GENOMIC DNA]</scope>
    <source>
        <strain evidence="4">IBRC-M 10906</strain>
    </source>
</reference>
<dbReference type="Proteomes" id="UP001597478">
    <property type="component" value="Unassembled WGS sequence"/>
</dbReference>
<sequence>MRTLDPTGAPPIRVLDVLGWADGLRLVGRPVGLDREVRWAQASDLLDPAPYLRGAELVLVTGLSLRSEDECVQFVRALVPACPAAIGYAVGVVHDTAPEALVREANRAGIPVFEVPPTVPFVHFTERLARERLLYRERAENGYLLELVRTGRARPDALLERAAFLHDDVTDLGVTAVAADSVGRLPMPERALVGDLGERVVLLYRLSGLPSGYPRGVACGISGPGELADVPRLIEQALSALDLARRNGVPATAADLASLEALARCLPEGYLQPFRRYLYEPLARYDRVHNACLVETLRVLIRCGGSVTECGRRMFLHPNTVRKRLRRVHVLTGKDPAVPTDLAALSLCLPEPVSR</sequence>
<accession>A0ABW5WE05</accession>
<dbReference type="RefSeq" id="WP_377390579.1">
    <property type="nucleotide sequence ID" value="NZ_JBHSAN010000024.1"/>
</dbReference>
<proteinExistence type="predicted"/>
<dbReference type="InterPro" id="IPR025736">
    <property type="entry name" value="PucR_C-HTH_dom"/>
</dbReference>
<dbReference type="InterPro" id="IPR042070">
    <property type="entry name" value="PucR_C-HTH_sf"/>
</dbReference>
<protein>
    <submittedName>
        <fullName evidence="3">PucR family transcriptional regulator</fullName>
    </submittedName>
</protein>
<comment type="caution">
    <text evidence="3">The sequence shown here is derived from an EMBL/GenBank/DDBJ whole genome shotgun (WGS) entry which is preliminary data.</text>
</comment>
<keyword evidence="4" id="KW-1185">Reference proteome</keyword>
<dbReference type="EMBL" id="JBHUOF010000021">
    <property type="protein sequence ID" value="MFD2800798.1"/>
    <property type="molecule type" value="Genomic_DNA"/>
</dbReference>
<evidence type="ECO:0000313" key="4">
    <source>
        <dbReference type="Proteomes" id="UP001597478"/>
    </source>
</evidence>
<dbReference type="Gene3D" id="1.10.10.2840">
    <property type="entry name" value="PucR C-terminal helix-turn-helix domain"/>
    <property type="match status" value="1"/>
</dbReference>